<dbReference type="InterPro" id="IPR051209">
    <property type="entry name" value="FAD-bind_Monooxygenase_sf"/>
</dbReference>
<gene>
    <name evidence="4" type="ORF">EY643_18055</name>
</gene>
<dbReference type="SUPFAM" id="SSF51905">
    <property type="entry name" value="FAD/NAD(P)-binding domain"/>
    <property type="match status" value="2"/>
</dbReference>
<dbReference type="InterPro" id="IPR036188">
    <property type="entry name" value="FAD/NAD-bd_sf"/>
</dbReference>
<keyword evidence="5" id="KW-1185">Reference proteome</keyword>
<protein>
    <submittedName>
        <fullName evidence="4">NAD(P)/FAD-dependent oxidoreductase</fullName>
    </submittedName>
</protein>
<evidence type="ECO:0000313" key="5">
    <source>
        <dbReference type="Proteomes" id="UP000326287"/>
    </source>
</evidence>
<keyword evidence="3" id="KW-0560">Oxidoreductase</keyword>
<keyword evidence="2" id="KW-0274">FAD</keyword>
<dbReference type="PRINTS" id="PR00411">
    <property type="entry name" value="PNDRDTASEI"/>
</dbReference>
<dbReference type="OrthoDB" id="9766402at2"/>
<name>A0A5P9NPN5_9GAMM</name>
<evidence type="ECO:0000256" key="2">
    <source>
        <dbReference type="ARBA" id="ARBA00022827"/>
    </source>
</evidence>
<reference evidence="4 5" key="1">
    <citation type="submission" date="2019-02" db="EMBL/GenBank/DDBJ databases">
        <authorList>
            <person name="Li S.-H."/>
        </authorList>
    </citation>
    <scope>NUCLEOTIDE SEQUENCE [LARGE SCALE GENOMIC DNA]</scope>
    <source>
        <strain evidence="4 5">IMCC14385</strain>
    </source>
</reference>
<dbReference type="KEGG" id="halc:EY643_18055"/>
<evidence type="ECO:0000256" key="3">
    <source>
        <dbReference type="ARBA" id="ARBA00023002"/>
    </source>
</evidence>
<organism evidence="4 5">
    <name type="scientific">Halioglobus maricola</name>
    <dbReference type="NCBI Taxonomy" id="2601894"/>
    <lineage>
        <taxon>Bacteria</taxon>
        <taxon>Pseudomonadati</taxon>
        <taxon>Pseudomonadota</taxon>
        <taxon>Gammaproteobacteria</taxon>
        <taxon>Cellvibrionales</taxon>
        <taxon>Halieaceae</taxon>
        <taxon>Halioglobus</taxon>
    </lineage>
</organism>
<proteinExistence type="predicted"/>
<keyword evidence="1" id="KW-0285">Flavoprotein</keyword>
<dbReference type="InterPro" id="IPR020946">
    <property type="entry name" value="Flavin_mOase-like"/>
</dbReference>
<evidence type="ECO:0000313" key="4">
    <source>
        <dbReference type="EMBL" id="QFU77415.1"/>
    </source>
</evidence>
<dbReference type="Proteomes" id="UP000326287">
    <property type="component" value="Chromosome"/>
</dbReference>
<sequence>MTEAFEINASEVEIAAALEDASIPALMLSMLHMSGDTSILDGPIKPGGAYINEYQGYMSEEDKATVRAQAMDIIRNYRDGGCQLPPTPDRATLLRMMNFLVAQDVPEEYLPMMLEEIEIDGVDQRSDAWGDEVPQQSREQHHVLIIGAGMSGILAAIRLQEAGIPFTVIEKNSGVGGTWFENRYPGARVDVSNHLYCYSFEPAHHWTQYFAQQPELQTYFENVADKHRLLDQIHFNTEVVSAIWDEDEQIWQVETRHKQGASRTHRVNSVISAVGQLNRPKLPDVPGIDSFGGQWCHSAEWDDSIDISGKRVALVGAGASAFQIAPAIAEQAGSLTVFQRVPPWMFENPIYHETVPEGMKWCLQHLPCYAKWFRFLLFWCACDGAYDAIVVDPAWPHQDRSVNEMNDFVHQLFSDYIRGQVHDEELLPKVMPDYPPMGRRTLQDNGSWLKALQRDNVDLQAQGISAVTADGITAEDGQAFDADVIIYATGFKTADFLWPMTITGRNGKVLAESWATEPSAYLGVTVPEFPNFYCLFGPGTNLAFGGSLIFNGECQVRYTLECIKLLLQSDSAAIECREEVHSDYQQRFRDLHAKLIWEHPGVNSFYSNAEGKVTLLWPWKIIDMWRWTRAANSDDYQLS</sequence>
<accession>A0A5P9NPN5</accession>
<dbReference type="EMBL" id="CP036422">
    <property type="protein sequence ID" value="QFU77415.1"/>
    <property type="molecule type" value="Genomic_DNA"/>
</dbReference>
<dbReference type="GO" id="GO:0050660">
    <property type="term" value="F:flavin adenine dinucleotide binding"/>
    <property type="evidence" value="ECO:0007669"/>
    <property type="project" value="InterPro"/>
</dbReference>
<dbReference type="PANTHER" id="PTHR42877:SF4">
    <property type="entry name" value="FAD_NAD(P)-BINDING DOMAIN-CONTAINING PROTEIN-RELATED"/>
    <property type="match status" value="1"/>
</dbReference>
<dbReference type="PANTHER" id="PTHR42877">
    <property type="entry name" value="L-ORNITHINE N(5)-MONOOXYGENASE-RELATED"/>
    <property type="match status" value="1"/>
</dbReference>
<dbReference type="GO" id="GO:0004499">
    <property type="term" value="F:N,N-dimethylaniline monooxygenase activity"/>
    <property type="evidence" value="ECO:0007669"/>
    <property type="project" value="InterPro"/>
</dbReference>
<dbReference type="Pfam" id="PF00743">
    <property type="entry name" value="FMO-like"/>
    <property type="match status" value="1"/>
</dbReference>
<evidence type="ECO:0000256" key="1">
    <source>
        <dbReference type="ARBA" id="ARBA00022630"/>
    </source>
</evidence>
<dbReference type="PRINTS" id="PR00368">
    <property type="entry name" value="FADPNR"/>
</dbReference>
<dbReference type="GO" id="GO:0050661">
    <property type="term" value="F:NADP binding"/>
    <property type="evidence" value="ECO:0007669"/>
    <property type="project" value="InterPro"/>
</dbReference>
<dbReference type="Gene3D" id="3.50.50.60">
    <property type="entry name" value="FAD/NAD(P)-binding domain"/>
    <property type="match status" value="2"/>
</dbReference>
<dbReference type="AlphaFoldDB" id="A0A5P9NPN5"/>
<dbReference type="RefSeq" id="WP_153240561.1">
    <property type="nucleotide sequence ID" value="NZ_CP036422.1"/>
</dbReference>